<protein>
    <submittedName>
        <fullName evidence="3">Cellulose synthase operon protein YhjU</fullName>
    </submittedName>
</protein>
<dbReference type="InterPro" id="IPR017744">
    <property type="entry name" value="BcsG"/>
</dbReference>
<keyword evidence="4" id="KW-1185">Reference proteome</keyword>
<dbReference type="AlphaFoldDB" id="A0A7W4W3V9"/>
<keyword evidence="2" id="KW-0812">Transmembrane</keyword>
<feature type="transmembrane region" description="Helical" evidence="2">
    <location>
        <begin position="36"/>
        <end position="54"/>
    </location>
</feature>
<comment type="caution">
    <text evidence="3">The sequence shown here is derived from an EMBL/GenBank/DDBJ whole genome shotgun (WGS) entry which is preliminary data.</text>
</comment>
<feature type="region of interest" description="Disordered" evidence="1">
    <location>
        <begin position="154"/>
        <end position="175"/>
    </location>
</feature>
<dbReference type="Pfam" id="PF11658">
    <property type="entry name" value="CBP_BcsG"/>
    <property type="match status" value="1"/>
</dbReference>
<keyword evidence="2" id="KW-0472">Membrane</keyword>
<dbReference type="Proteomes" id="UP000537130">
    <property type="component" value="Unassembled WGS sequence"/>
</dbReference>
<accession>A0A7W4W3V9</accession>
<name>A0A7W4W3V9_9GAMM</name>
<proteinExistence type="predicted"/>
<feature type="transmembrane region" description="Helical" evidence="2">
    <location>
        <begin position="101"/>
        <end position="124"/>
    </location>
</feature>
<feature type="transmembrane region" description="Helical" evidence="2">
    <location>
        <begin position="131"/>
        <end position="150"/>
    </location>
</feature>
<evidence type="ECO:0000313" key="3">
    <source>
        <dbReference type="EMBL" id="MBB3046971.1"/>
    </source>
</evidence>
<reference evidence="3 4" key="1">
    <citation type="submission" date="2020-08" db="EMBL/GenBank/DDBJ databases">
        <title>Genomic Encyclopedia of Type Strains, Phase III (KMG-III): the genomes of soil and plant-associated and newly described type strains.</title>
        <authorList>
            <person name="Whitman W."/>
        </authorList>
    </citation>
    <scope>NUCLEOTIDE SEQUENCE [LARGE SCALE GENOMIC DNA]</scope>
    <source>
        <strain evidence="3 4">CECT 8654</strain>
    </source>
</reference>
<evidence type="ECO:0000256" key="2">
    <source>
        <dbReference type="SAM" id="Phobius"/>
    </source>
</evidence>
<sequence length="540" mass="60342">MSTPENNNESGPALAGLGWWNIYFKLKFALFYQGKIGFHALENLSFAAFLLIPLKQRALNILRNIVAIPVALWLFHYDSFLPPLSRLTAQMNQLLEFETSYLIELLMRFVPASAVLSLIVLIAVYYLLSRFFRVSVVVVVALVILAFTSLPKEQSARPVGGNTAAPTLTSTSDDSLTSNEGINRYLSDFFRTEQDRMVDFSPALQARKDFDILLLSVCSLSWEDLAVTKLADHPFFSRFDVIFNQFNAATSYSGPALLRLTRASCGQPSHAALYEDTPAQCDLFENLAKLGYSEELVMNHNGEFDSLLEKMRLYGGMESPLFPQGGMTAAQKAFEGSPVYSDLQMLSRWWQSRLLNAQPGKPVAALYNTVSLHGGNQVIGEKPSFGEESFSLRAKTLFAELNEFFDILERSERDIVVVLVPEHGAGLSGDKMQIPGMREIPSPTITHIPVAVKFFGQGMERRDKVAHVEQPTSYQALAQLLDNVVEQDIYGKRRYMASEVARGLPETAEVSQNEGSTVIKLGDNHFISLDDRTWNEYPTE</sequence>
<organism evidence="3 4">
    <name type="scientific">Litorivivens lipolytica</name>
    <dbReference type="NCBI Taxonomy" id="1524264"/>
    <lineage>
        <taxon>Bacteria</taxon>
        <taxon>Pseudomonadati</taxon>
        <taxon>Pseudomonadota</taxon>
        <taxon>Gammaproteobacteria</taxon>
        <taxon>Litorivivens</taxon>
    </lineage>
</organism>
<dbReference type="RefSeq" id="WP_183409623.1">
    <property type="nucleotide sequence ID" value="NZ_JACHWY010000001.1"/>
</dbReference>
<evidence type="ECO:0000256" key="1">
    <source>
        <dbReference type="SAM" id="MobiDB-lite"/>
    </source>
</evidence>
<gene>
    <name evidence="3" type="ORF">FHR99_001207</name>
</gene>
<dbReference type="NCBIfam" id="TIGR03368">
    <property type="entry name" value="cellulose_yhjU"/>
    <property type="match status" value="1"/>
</dbReference>
<keyword evidence="2" id="KW-1133">Transmembrane helix</keyword>
<feature type="transmembrane region" description="Helical" evidence="2">
    <location>
        <begin position="61"/>
        <end position="81"/>
    </location>
</feature>
<dbReference type="EMBL" id="JACHWY010000001">
    <property type="protein sequence ID" value="MBB3046971.1"/>
    <property type="molecule type" value="Genomic_DNA"/>
</dbReference>
<evidence type="ECO:0000313" key="4">
    <source>
        <dbReference type="Proteomes" id="UP000537130"/>
    </source>
</evidence>